<evidence type="ECO:0000313" key="2">
    <source>
        <dbReference type="EMBL" id="KAF6224060.1"/>
    </source>
</evidence>
<dbReference type="EMBL" id="JACCJB010000009">
    <property type="protein sequence ID" value="KAF6224060.1"/>
    <property type="molecule type" value="Genomic_DNA"/>
</dbReference>
<gene>
    <name evidence="2" type="ORF">HO133_010634</name>
</gene>
<keyword evidence="3" id="KW-1185">Reference proteome</keyword>
<evidence type="ECO:0000256" key="1">
    <source>
        <dbReference type="SAM" id="MobiDB-lite"/>
    </source>
</evidence>
<accession>A0A8H6FD82</accession>
<dbReference type="RefSeq" id="XP_037153120.1">
    <property type="nucleotide sequence ID" value="XM_037301486.1"/>
</dbReference>
<dbReference type="Proteomes" id="UP000593566">
    <property type="component" value="Unassembled WGS sequence"/>
</dbReference>
<comment type="caution">
    <text evidence="2">The sequence shown here is derived from an EMBL/GenBank/DDBJ whole genome shotgun (WGS) entry which is preliminary data.</text>
</comment>
<reference evidence="2 3" key="1">
    <citation type="journal article" date="2020" name="Genomics">
        <title>Complete, high-quality genomes from long-read metagenomic sequencing of two wolf lichen thalli reveals enigmatic genome architecture.</title>
        <authorList>
            <person name="McKenzie S.K."/>
            <person name="Walston R.F."/>
            <person name="Allen J.L."/>
        </authorList>
    </citation>
    <scope>NUCLEOTIDE SEQUENCE [LARGE SCALE GENOMIC DNA]</scope>
    <source>
        <strain evidence="2">WasteWater1</strain>
    </source>
</reference>
<evidence type="ECO:0000313" key="3">
    <source>
        <dbReference type="Proteomes" id="UP000593566"/>
    </source>
</evidence>
<organism evidence="2 3">
    <name type="scientific">Letharia lupina</name>
    <dbReference type="NCBI Taxonomy" id="560253"/>
    <lineage>
        <taxon>Eukaryota</taxon>
        <taxon>Fungi</taxon>
        <taxon>Dikarya</taxon>
        <taxon>Ascomycota</taxon>
        <taxon>Pezizomycotina</taxon>
        <taxon>Lecanoromycetes</taxon>
        <taxon>OSLEUM clade</taxon>
        <taxon>Lecanoromycetidae</taxon>
        <taxon>Lecanorales</taxon>
        <taxon>Lecanorineae</taxon>
        <taxon>Parmeliaceae</taxon>
        <taxon>Letharia</taxon>
    </lineage>
</organism>
<proteinExistence type="predicted"/>
<feature type="region of interest" description="Disordered" evidence="1">
    <location>
        <begin position="1"/>
        <end position="102"/>
    </location>
</feature>
<sequence>MPKDRLYDLRDIEVSREPEQSRSLLAQGAVDDDEVGPSPAHQPPPFPQSSLSRTASNGFPRAPRTINRVRFDVRETDSGEHALNGHVRTPSRENGGWPEAEHDLFGNDVERQRAPLLTNVEAPSVMVAEDLDFNAEGLLENARPKSGIM</sequence>
<dbReference type="AlphaFoldDB" id="A0A8H6FD82"/>
<feature type="compositionally biased region" description="Basic and acidic residues" evidence="1">
    <location>
        <begin position="1"/>
        <end position="20"/>
    </location>
</feature>
<dbReference type="GeneID" id="59339024"/>
<protein>
    <submittedName>
        <fullName evidence="2">Uncharacterized protein</fullName>
    </submittedName>
</protein>
<feature type="compositionally biased region" description="Basic and acidic residues" evidence="1">
    <location>
        <begin position="69"/>
        <end position="80"/>
    </location>
</feature>
<name>A0A8H6FD82_9LECA</name>